<protein>
    <recommendedName>
        <fullName evidence="6">Tetratricopeptide repeat protein</fullName>
    </recommendedName>
</protein>
<dbReference type="InterPro" id="IPR019734">
    <property type="entry name" value="TPR_rpt"/>
</dbReference>
<dbReference type="SUPFAM" id="SSF118310">
    <property type="entry name" value="AN1-like Zinc finger"/>
    <property type="match status" value="1"/>
</dbReference>
<comment type="caution">
    <text evidence="4">The sequence shown here is derived from an EMBL/GenBank/DDBJ whole genome shotgun (WGS) entry which is preliminary data.</text>
</comment>
<dbReference type="InterPro" id="IPR050498">
    <property type="entry name" value="Ycf3"/>
</dbReference>
<sequence length="1585" mass="171951">MSTVTLVLATATLVVVTVVIFGVILAVSDNRRTSDPAVYARLIERGNQLRERDRLARANRLFTKIASKIKFLRAPSKELREMRGQALLAIGDIAVRQGKLPDARVAYRDAFPLITLPPEPVALLAADVAARADSSPTGLDIAIKHLEYAGRLPDDDLVIDLLRKRCQVAPDISVPGLRAVRSLATNVLRVAPHLEWAAFAQGCALRGLGRRGDAIDAFLRAEQLGPARAATPYFLGLLYRAAGSDDRAAAAFERSLAIDADQAPVLYELAEIHLARGRDGEPAARLDELDDALACLARACELQPGRADYWYTRGLAELERGRRSSGIGSLRRAATTGSRHLPANRRLVELLLEEEDWGQAETFSRGVLQLDPDDITARSGLGQSLYQQHRYPEAIAVLSAIAQPTGADLYFLGLAEGRAGYLERAASDFERCLGKGDHPDAAFCLGSVRSRLADWAGAVDAFDQAEATGTDQGRTRQERWSEIALFRGQARQRLGDIMGAAADLGRAVTLAPDDPRAQYALGVLVAGIQDWKGAAAAFARAAALDPSFAPARFGLGLLSERAADPHGAAEQYAAGLDQCGDWVPGWVRLGAAQVAAGALEQGVGTLKTVLARESGDADARPHAGSWDSARFHCALGHARLGDMATAVSLWARLHANASGGERDAVLRGNLVAAWDLQARADLEAGAYGSARRYWELCHSMDPDRETFRIALVEACLRDGTVQLCAHRTSGGHRGALARARELGAGDNRPGHYLAVAALLDGAADAVSALLSPLPGEALRQRAKYHLALAQLALGWTTEAGSLLDDLETHAAVIGPAYHVARGELAARRGQWAQALGAYCRSLEANAPTAGTSRLACHSQECGEVSARSCGQCGRAFCATHGMTDDHGCARCGPCLTASFTAIASWAGKTGRLDTAADALKGWVARQHRNAGMGSARHLGLILAEQGDFDGALHILTPLRNLPVFDAPLRGAVARMHVHRAAIRVREPDVEAVSDDITEVLRLDPASDHGQRASLLLRDWRAMEDARLGRHEESLTIWREEWRRRPADLRLIRRIAITAYHHVLARESADDAWHLLLACWAAVLHSPAFWMGLAARTGRENTDETVAAVRQAVVERVVQDLRDRAMAEGVTVERATRYRDLEIRWGVELRVAALVAESAPARHTREWPAGFACGPMLLERLAETAFGQDMAESLGAVAEKLADPLGERLRTALSPLGRYRYLIDERRLDDAIKELEDRDPWPPGRPLLIEALIARAGVLHKDELWGEALSCAERAGELGADLTGHVDMIADSSVRHSKMIANVDSDYAAALAVLERGLRLAPDHPDVRSNLGATYVRRARELNNNSEFKEAVEHARIALKYTTDDQTRHLARVAAGNRGMQLFSAGTDEDLDQAIVLLRDALRWEADDDTALLLAAALVKRGSAEAVAGHRARAIALIREEIEHNPKSTAEPTEAEAKRRIGLILFNKAMEHAKKDQQAKAIKSFQEARWYDDDAPTRRALATAHHNHAVQLTNGDRYDEAIGHFEKALGLSGSATTRKMLAQCLALRGVNKSKRGDFYGAKQDLTVALRHDPGNAQIRQILGRMP</sequence>
<dbReference type="EMBL" id="BLAD01000069">
    <property type="protein sequence ID" value="GES03449.1"/>
    <property type="molecule type" value="Genomic_DNA"/>
</dbReference>
<dbReference type="Pfam" id="PF13432">
    <property type="entry name" value="TPR_16"/>
    <property type="match status" value="2"/>
</dbReference>
<dbReference type="Pfam" id="PF14559">
    <property type="entry name" value="TPR_19"/>
    <property type="match status" value="1"/>
</dbReference>
<dbReference type="PROSITE" id="PS50005">
    <property type="entry name" value="TPR"/>
    <property type="match status" value="1"/>
</dbReference>
<keyword evidence="2 3" id="KW-0802">TPR repeat</keyword>
<dbReference type="InterPro" id="IPR011990">
    <property type="entry name" value="TPR-like_helical_dom_sf"/>
</dbReference>
<dbReference type="OrthoDB" id="4291074at2"/>
<evidence type="ECO:0000256" key="1">
    <source>
        <dbReference type="ARBA" id="ARBA00022737"/>
    </source>
</evidence>
<accession>A0A5M3W570</accession>
<keyword evidence="5" id="KW-1185">Reference proteome</keyword>
<proteinExistence type="predicted"/>
<dbReference type="PANTHER" id="PTHR44858">
    <property type="entry name" value="TETRATRICOPEPTIDE REPEAT PROTEIN 6"/>
    <property type="match status" value="1"/>
</dbReference>
<dbReference type="SMART" id="SM00028">
    <property type="entry name" value="TPR"/>
    <property type="match status" value="18"/>
</dbReference>
<dbReference type="InterPro" id="IPR035896">
    <property type="entry name" value="AN1-like_Znf"/>
</dbReference>
<dbReference type="Proteomes" id="UP000334990">
    <property type="component" value="Unassembled WGS sequence"/>
</dbReference>
<name>A0A5M3W570_9ACTN</name>
<evidence type="ECO:0000256" key="3">
    <source>
        <dbReference type="PROSITE-ProRule" id="PRU00339"/>
    </source>
</evidence>
<evidence type="ECO:0000313" key="5">
    <source>
        <dbReference type="Proteomes" id="UP000334990"/>
    </source>
</evidence>
<keyword evidence="1" id="KW-0677">Repeat</keyword>
<evidence type="ECO:0008006" key="6">
    <source>
        <dbReference type="Google" id="ProtNLM"/>
    </source>
</evidence>
<dbReference type="PANTHER" id="PTHR44858:SF1">
    <property type="entry name" value="UDP-N-ACETYLGLUCOSAMINE--PEPTIDE N-ACETYLGLUCOSAMINYLTRANSFERASE SPINDLY-RELATED"/>
    <property type="match status" value="1"/>
</dbReference>
<dbReference type="Gene3D" id="1.25.40.10">
    <property type="entry name" value="Tetratricopeptide repeat domain"/>
    <property type="match status" value="6"/>
</dbReference>
<dbReference type="RefSeq" id="WP_155339615.1">
    <property type="nucleotide sequence ID" value="NZ_BAAABN010000082.1"/>
</dbReference>
<feature type="repeat" description="TPR" evidence="3">
    <location>
        <begin position="229"/>
        <end position="262"/>
    </location>
</feature>
<reference evidence="4 5" key="1">
    <citation type="submission" date="2019-10" db="EMBL/GenBank/DDBJ databases">
        <title>Whole genome shotgun sequence of Acrocarpospora corrugata NBRC 13972.</title>
        <authorList>
            <person name="Ichikawa N."/>
            <person name="Kimura A."/>
            <person name="Kitahashi Y."/>
            <person name="Komaki H."/>
            <person name="Oguchi A."/>
        </authorList>
    </citation>
    <scope>NUCLEOTIDE SEQUENCE [LARGE SCALE GENOMIC DNA]</scope>
    <source>
        <strain evidence="4 5">NBRC 13972</strain>
    </source>
</reference>
<evidence type="ECO:0000313" key="4">
    <source>
        <dbReference type="EMBL" id="GES03449.1"/>
    </source>
</evidence>
<dbReference type="SUPFAM" id="SSF48452">
    <property type="entry name" value="TPR-like"/>
    <property type="match status" value="4"/>
</dbReference>
<evidence type="ECO:0000256" key="2">
    <source>
        <dbReference type="ARBA" id="ARBA00022803"/>
    </source>
</evidence>
<organism evidence="4 5">
    <name type="scientific">Acrocarpospora corrugata</name>
    <dbReference type="NCBI Taxonomy" id="35763"/>
    <lineage>
        <taxon>Bacteria</taxon>
        <taxon>Bacillati</taxon>
        <taxon>Actinomycetota</taxon>
        <taxon>Actinomycetes</taxon>
        <taxon>Streptosporangiales</taxon>
        <taxon>Streptosporangiaceae</taxon>
        <taxon>Acrocarpospora</taxon>
    </lineage>
</organism>
<gene>
    <name evidence="4" type="ORF">Acor_55150</name>
</gene>